<sequence length="215" mass="23182">MQQMRPVRASPRSAALAAHALELGLCRFGCTDRCVSVMKVGRVGLHVVGRPQRARARCPRLRLETSMSSSAQVRPVTPAGEPGTSHVAEARLSAVVRTRGPALVLSFRGEADSYTMSGWCERIRSAAESGMRIVVIDTNCLSFLSWRALLTLAREAEDYRSAGVHLCLVTQSRTIKRIAELDSVTRQLPIHSTVVSAVSRALHDVTGPAIAATPG</sequence>
<dbReference type="Gene3D" id="3.30.750.24">
    <property type="entry name" value="STAS domain"/>
    <property type="match status" value="1"/>
</dbReference>
<evidence type="ECO:0000313" key="2">
    <source>
        <dbReference type="EMBL" id="PPJ23015.1"/>
    </source>
</evidence>
<dbReference type="SUPFAM" id="SSF52091">
    <property type="entry name" value="SpoIIaa-like"/>
    <property type="match status" value="1"/>
</dbReference>
<dbReference type="Proteomes" id="UP000238356">
    <property type="component" value="Unassembled WGS sequence"/>
</dbReference>
<protein>
    <submittedName>
        <fullName evidence="2">STAS domain-containing protein</fullName>
    </submittedName>
</protein>
<dbReference type="AlphaFoldDB" id="A0A2S5ZY39"/>
<accession>A0A2S5ZY39</accession>
<dbReference type="CDD" id="cd07043">
    <property type="entry name" value="STAS_anti-anti-sigma_factors"/>
    <property type="match status" value="1"/>
</dbReference>
<feature type="domain" description="STAS" evidence="1">
    <location>
        <begin position="92"/>
        <end position="201"/>
    </location>
</feature>
<dbReference type="Pfam" id="PF01740">
    <property type="entry name" value="STAS"/>
    <property type="match status" value="1"/>
</dbReference>
<dbReference type="PANTHER" id="PTHR33495:SF2">
    <property type="entry name" value="ANTI-SIGMA FACTOR ANTAGONIST TM_1081-RELATED"/>
    <property type="match status" value="1"/>
</dbReference>
<dbReference type="GO" id="GO:0043856">
    <property type="term" value="F:anti-sigma factor antagonist activity"/>
    <property type="evidence" value="ECO:0007669"/>
    <property type="project" value="TreeGrafter"/>
</dbReference>
<proteinExistence type="predicted"/>
<comment type="caution">
    <text evidence="2">The sequence shown here is derived from an EMBL/GenBank/DDBJ whole genome shotgun (WGS) entry which is preliminary data.</text>
</comment>
<keyword evidence="3" id="KW-1185">Reference proteome</keyword>
<evidence type="ECO:0000259" key="1">
    <source>
        <dbReference type="PROSITE" id="PS50801"/>
    </source>
</evidence>
<dbReference type="EMBL" id="PSZD01000026">
    <property type="protein sequence ID" value="PPJ23015.1"/>
    <property type="molecule type" value="Genomic_DNA"/>
</dbReference>
<dbReference type="InterPro" id="IPR002645">
    <property type="entry name" value="STAS_dom"/>
</dbReference>
<dbReference type="PROSITE" id="PS50801">
    <property type="entry name" value="STAS"/>
    <property type="match status" value="1"/>
</dbReference>
<name>A0A2S5ZY39_9NOCA</name>
<dbReference type="InterPro" id="IPR036513">
    <property type="entry name" value="STAS_dom_sf"/>
</dbReference>
<evidence type="ECO:0000313" key="3">
    <source>
        <dbReference type="Proteomes" id="UP000238356"/>
    </source>
</evidence>
<gene>
    <name evidence="2" type="ORF">C5F51_29590</name>
</gene>
<reference evidence="2 3" key="1">
    <citation type="submission" date="2018-02" db="EMBL/GenBank/DDBJ databases">
        <title>8 Nocardia nova and 1 Nocardia cyriacigeorgica strain used for evolution to TMP-SMX.</title>
        <authorList>
            <person name="Mehta H."/>
            <person name="Weng J."/>
            <person name="Shamoo Y."/>
        </authorList>
    </citation>
    <scope>NUCLEOTIDE SEQUENCE [LARGE SCALE GENOMIC DNA]</scope>
    <source>
        <strain evidence="2 3">BAA2227</strain>
    </source>
</reference>
<organism evidence="2 3">
    <name type="scientific">Nocardia nova</name>
    <dbReference type="NCBI Taxonomy" id="37330"/>
    <lineage>
        <taxon>Bacteria</taxon>
        <taxon>Bacillati</taxon>
        <taxon>Actinomycetota</taxon>
        <taxon>Actinomycetes</taxon>
        <taxon>Mycobacteriales</taxon>
        <taxon>Nocardiaceae</taxon>
        <taxon>Nocardia</taxon>
    </lineage>
</organism>
<dbReference type="PANTHER" id="PTHR33495">
    <property type="entry name" value="ANTI-SIGMA FACTOR ANTAGONIST TM_1081-RELATED-RELATED"/>
    <property type="match status" value="1"/>
</dbReference>